<evidence type="ECO:0000313" key="11">
    <source>
        <dbReference type="EMBL" id="KAJ7347305.1"/>
    </source>
</evidence>
<dbReference type="CDD" id="cd04056">
    <property type="entry name" value="Peptidases_S53"/>
    <property type="match status" value="1"/>
</dbReference>
<dbReference type="SUPFAM" id="SSF54897">
    <property type="entry name" value="Protease propeptides/inhibitors"/>
    <property type="match status" value="1"/>
</dbReference>
<dbReference type="PANTHER" id="PTHR14218:SF15">
    <property type="entry name" value="TRIPEPTIDYL-PEPTIDASE 1"/>
    <property type="match status" value="1"/>
</dbReference>
<sequence length="566" mass="58354">MTFFRLLSFLSVVVAASAGPMVLHERRTAVPSGFVRHGAALANQTITLRVALTASNVGGLEEKLTSLATPGSPDFRQWLSKDDVKAFASPSPETVSAFGAFASANGLTPKVISPNGDWVSITLPVSKANKLFAAEFDVFTHPSLAGPILRTLSVSLPSELVGHVDVIHPTTAFVAPDVPVVPGRRIATAGPAPSCDTSDPNGIITPTCLQDLYGIPATPATETSNILAATGYESEFASIADLAQFLTLLRPDISNTTTFTLVTADNGTNPQGPFDAGSEANLDIQYTAGIATGVPVQFLSVGGSVLTFPDSLFDTSTFLDGVDNPPSVLSTSYGRIESAFGASVATKICNGYMGLGARGISVIFASGDGGVRGNHDDSSLCANNTFLPVFPASCPYVTSVGSTLGFAPEKAINFTGGGFSNVFPSPDYQTAAVAGFLETIPPDFAGIFNSTGRGYPDVATQGWNFEIVVDGEVFLEGGTSASAPTFASIIALINDRLVAAGKPVLGFLNPFLYSTASSTFTDITSGHNSGFVCPASSVAFDAAVGWDPLTGFGTPVFPDLLAAALG</sequence>
<evidence type="ECO:0000256" key="2">
    <source>
        <dbReference type="ARBA" id="ARBA00022670"/>
    </source>
</evidence>
<keyword evidence="9" id="KW-0732">Signal</keyword>
<proteinExistence type="predicted"/>
<dbReference type="PANTHER" id="PTHR14218">
    <property type="entry name" value="PROTEASE S8 TRIPEPTIDYL PEPTIDASE I CLN2"/>
    <property type="match status" value="1"/>
</dbReference>
<keyword evidence="12" id="KW-1185">Reference proteome</keyword>
<dbReference type="PROSITE" id="PS51695">
    <property type="entry name" value="SEDOLISIN"/>
    <property type="match status" value="1"/>
</dbReference>
<dbReference type="EMBL" id="JARIHO010000019">
    <property type="protein sequence ID" value="KAJ7347305.1"/>
    <property type="molecule type" value="Genomic_DNA"/>
</dbReference>
<evidence type="ECO:0000313" key="12">
    <source>
        <dbReference type="Proteomes" id="UP001218218"/>
    </source>
</evidence>
<feature type="domain" description="Peptidase S53" evidence="10">
    <location>
        <begin position="203"/>
        <end position="566"/>
    </location>
</feature>
<dbReference type="GO" id="GO:0008240">
    <property type="term" value="F:tripeptidyl-peptidase activity"/>
    <property type="evidence" value="ECO:0007669"/>
    <property type="project" value="TreeGrafter"/>
</dbReference>
<comment type="subcellular location">
    <subcellularLocation>
        <location evidence="1">Secreted</location>
        <location evidence="1">Extracellular space</location>
    </subcellularLocation>
</comment>
<keyword evidence="2 8" id="KW-0645">Protease</keyword>
<dbReference type="GO" id="GO:0005576">
    <property type="term" value="C:extracellular region"/>
    <property type="evidence" value="ECO:0007669"/>
    <property type="project" value="UniProtKB-SubCell"/>
</dbReference>
<dbReference type="CDD" id="cd11377">
    <property type="entry name" value="Pro-peptidase_S53"/>
    <property type="match status" value="1"/>
</dbReference>
<dbReference type="SMART" id="SM00944">
    <property type="entry name" value="Pro-kuma_activ"/>
    <property type="match status" value="1"/>
</dbReference>
<dbReference type="GO" id="GO:0046872">
    <property type="term" value="F:metal ion binding"/>
    <property type="evidence" value="ECO:0007669"/>
    <property type="project" value="UniProtKB-UniRule"/>
</dbReference>
<evidence type="ECO:0000256" key="5">
    <source>
        <dbReference type="ARBA" id="ARBA00022825"/>
    </source>
</evidence>
<feature type="binding site" evidence="8">
    <location>
        <position position="547"/>
    </location>
    <ligand>
        <name>Ca(2+)</name>
        <dbReference type="ChEBI" id="CHEBI:29108"/>
    </ligand>
</feature>
<keyword evidence="5 8" id="KW-0720">Serine protease</keyword>
<keyword evidence="7" id="KW-0865">Zymogen</keyword>
<evidence type="ECO:0000256" key="8">
    <source>
        <dbReference type="PROSITE-ProRule" id="PRU01032"/>
    </source>
</evidence>
<reference evidence="11" key="1">
    <citation type="submission" date="2023-03" db="EMBL/GenBank/DDBJ databases">
        <title>Massive genome expansion in bonnet fungi (Mycena s.s.) driven by repeated elements and novel gene families across ecological guilds.</title>
        <authorList>
            <consortium name="Lawrence Berkeley National Laboratory"/>
            <person name="Harder C.B."/>
            <person name="Miyauchi S."/>
            <person name="Viragh M."/>
            <person name="Kuo A."/>
            <person name="Thoen E."/>
            <person name="Andreopoulos B."/>
            <person name="Lu D."/>
            <person name="Skrede I."/>
            <person name="Drula E."/>
            <person name="Henrissat B."/>
            <person name="Morin E."/>
            <person name="Kohler A."/>
            <person name="Barry K."/>
            <person name="LaButti K."/>
            <person name="Morin E."/>
            <person name="Salamov A."/>
            <person name="Lipzen A."/>
            <person name="Mereny Z."/>
            <person name="Hegedus B."/>
            <person name="Baldrian P."/>
            <person name="Stursova M."/>
            <person name="Weitz H."/>
            <person name="Taylor A."/>
            <person name="Grigoriev I.V."/>
            <person name="Nagy L.G."/>
            <person name="Martin F."/>
            <person name="Kauserud H."/>
        </authorList>
    </citation>
    <scope>NUCLEOTIDE SEQUENCE</scope>
    <source>
        <strain evidence="11">CBHHK002</strain>
    </source>
</reference>
<dbReference type="Pfam" id="PF09286">
    <property type="entry name" value="Pro-kuma_activ"/>
    <property type="match status" value="1"/>
</dbReference>
<feature type="signal peptide" evidence="9">
    <location>
        <begin position="1"/>
        <end position="18"/>
    </location>
</feature>
<gene>
    <name evidence="11" type="ORF">DFH08DRAFT_867739</name>
</gene>
<feature type="binding site" evidence="8">
    <location>
        <position position="523"/>
    </location>
    <ligand>
        <name>Ca(2+)</name>
        <dbReference type="ChEBI" id="CHEBI:29108"/>
    </ligand>
</feature>
<feature type="chain" id="PRO_5042045916" evidence="9">
    <location>
        <begin position="19"/>
        <end position="566"/>
    </location>
</feature>
<feature type="active site" description="Charge relay system" evidence="8">
    <location>
        <position position="279"/>
    </location>
</feature>
<feature type="binding site" evidence="8">
    <location>
        <position position="545"/>
    </location>
    <ligand>
        <name>Ca(2+)</name>
        <dbReference type="ChEBI" id="CHEBI:29108"/>
    </ligand>
</feature>
<dbReference type="InterPro" id="IPR050819">
    <property type="entry name" value="Tripeptidyl-peptidase_I"/>
</dbReference>
<feature type="active site" description="Charge relay system" evidence="8">
    <location>
        <position position="480"/>
    </location>
</feature>
<comment type="cofactor">
    <cofactor evidence="8">
        <name>Ca(2+)</name>
        <dbReference type="ChEBI" id="CHEBI:29108"/>
    </cofactor>
    <text evidence="8">Binds 1 Ca(2+) ion per subunit.</text>
</comment>
<dbReference type="Proteomes" id="UP001218218">
    <property type="component" value="Unassembled WGS sequence"/>
</dbReference>
<evidence type="ECO:0000256" key="6">
    <source>
        <dbReference type="ARBA" id="ARBA00022837"/>
    </source>
</evidence>
<evidence type="ECO:0000256" key="3">
    <source>
        <dbReference type="ARBA" id="ARBA00022723"/>
    </source>
</evidence>
<organism evidence="11 12">
    <name type="scientific">Mycena albidolilacea</name>
    <dbReference type="NCBI Taxonomy" id="1033008"/>
    <lineage>
        <taxon>Eukaryota</taxon>
        <taxon>Fungi</taxon>
        <taxon>Dikarya</taxon>
        <taxon>Basidiomycota</taxon>
        <taxon>Agaricomycotina</taxon>
        <taxon>Agaricomycetes</taxon>
        <taxon>Agaricomycetidae</taxon>
        <taxon>Agaricales</taxon>
        <taxon>Marasmiineae</taxon>
        <taxon>Mycenaceae</taxon>
        <taxon>Mycena</taxon>
    </lineage>
</organism>
<dbReference type="InterPro" id="IPR036852">
    <property type="entry name" value="Peptidase_S8/S53_dom_sf"/>
</dbReference>
<evidence type="ECO:0000256" key="1">
    <source>
        <dbReference type="ARBA" id="ARBA00004239"/>
    </source>
</evidence>
<keyword evidence="6 8" id="KW-0106">Calcium</keyword>
<dbReference type="InterPro" id="IPR015366">
    <property type="entry name" value="S53_propep"/>
</dbReference>
<keyword evidence="4 8" id="KW-0378">Hydrolase</keyword>
<evidence type="ECO:0000256" key="4">
    <source>
        <dbReference type="ARBA" id="ARBA00022801"/>
    </source>
</evidence>
<feature type="binding site" evidence="8">
    <location>
        <position position="522"/>
    </location>
    <ligand>
        <name>Ca(2+)</name>
        <dbReference type="ChEBI" id="CHEBI:29108"/>
    </ligand>
</feature>
<evidence type="ECO:0000256" key="9">
    <source>
        <dbReference type="SAM" id="SignalP"/>
    </source>
</evidence>
<dbReference type="AlphaFoldDB" id="A0AAD7ESP3"/>
<dbReference type="Gene3D" id="3.40.50.200">
    <property type="entry name" value="Peptidase S8/S53 domain"/>
    <property type="match status" value="1"/>
</dbReference>
<dbReference type="GO" id="GO:0004252">
    <property type="term" value="F:serine-type endopeptidase activity"/>
    <property type="evidence" value="ECO:0007669"/>
    <property type="project" value="UniProtKB-UniRule"/>
</dbReference>
<feature type="active site" description="Charge relay system" evidence="8">
    <location>
        <position position="283"/>
    </location>
</feature>
<accession>A0AAD7ESP3</accession>
<dbReference type="GO" id="GO:0006508">
    <property type="term" value="P:proteolysis"/>
    <property type="evidence" value="ECO:0007669"/>
    <property type="project" value="UniProtKB-KW"/>
</dbReference>
<dbReference type="SUPFAM" id="SSF52743">
    <property type="entry name" value="Subtilisin-like"/>
    <property type="match status" value="1"/>
</dbReference>
<name>A0AAD7ESP3_9AGAR</name>
<protein>
    <submittedName>
        <fullName evidence="11">Subtilisin-like protein</fullName>
    </submittedName>
</protein>
<keyword evidence="3 8" id="KW-0479">Metal-binding</keyword>
<comment type="caution">
    <text evidence="11">The sequence shown here is derived from an EMBL/GenBank/DDBJ whole genome shotgun (WGS) entry which is preliminary data.</text>
</comment>
<evidence type="ECO:0000256" key="7">
    <source>
        <dbReference type="ARBA" id="ARBA00023145"/>
    </source>
</evidence>
<dbReference type="InterPro" id="IPR030400">
    <property type="entry name" value="Sedolisin_dom"/>
</dbReference>
<evidence type="ECO:0000259" key="10">
    <source>
        <dbReference type="PROSITE" id="PS51695"/>
    </source>
</evidence>